<feature type="compositionally biased region" description="Low complexity" evidence="5">
    <location>
        <begin position="604"/>
        <end position="621"/>
    </location>
</feature>
<dbReference type="CDD" id="cd00202">
    <property type="entry name" value="ZnF_GATA"/>
    <property type="match status" value="1"/>
</dbReference>
<gene>
    <name evidence="7" type="ORF">BCR42DRAFT_407618</name>
</gene>
<feature type="region of interest" description="Disordered" evidence="5">
    <location>
        <begin position="418"/>
        <end position="540"/>
    </location>
</feature>
<dbReference type="PANTHER" id="PTHR45658">
    <property type="entry name" value="GATA TRANSCRIPTION FACTOR"/>
    <property type="match status" value="1"/>
</dbReference>
<dbReference type="STRING" id="90262.A0A1X2ISF8"/>
<evidence type="ECO:0000259" key="6">
    <source>
        <dbReference type="PROSITE" id="PS50114"/>
    </source>
</evidence>
<dbReference type="GO" id="GO:0008270">
    <property type="term" value="F:zinc ion binding"/>
    <property type="evidence" value="ECO:0007669"/>
    <property type="project" value="UniProtKB-KW"/>
</dbReference>
<dbReference type="SMART" id="SM00401">
    <property type="entry name" value="ZnF_GATA"/>
    <property type="match status" value="1"/>
</dbReference>
<proteinExistence type="predicted"/>
<dbReference type="Pfam" id="PF00320">
    <property type="entry name" value="GATA"/>
    <property type="match status" value="1"/>
</dbReference>
<protein>
    <recommendedName>
        <fullName evidence="6">GATA-type domain-containing protein</fullName>
    </recommendedName>
</protein>
<feature type="compositionally biased region" description="Low complexity" evidence="5">
    <location>
        <begin position="96"/>
        <end position="111"/>
    </location>
</feature>
<feature type="compositionally biased region" description="Low complexity" evidence="5">
    <location>
        <begin position="634"/>
        <end position="645"/>
    </location>
</feature>
<feature type="compositionally biased region" description="Acidic residues" evidence="5">
    <location>
        <begin position="494"/>
        <end position="514"/>
    </location>
</feature>
<dbReference type="PROSITE" id="PS50114">
    <property type="entry name" value="GATA_ZN_FINGER_2"/>
    <property type="match status" value="1"/>
</dbReference>
<feature type="domain" description="GATA-type" evidence="6">
    <location>
        <begin position="383"/>
        <end position="415"/>
    </location>
</feature>
<evidence type="ECO:0000313" key="7">
    <source>
        <dbReference type="EMBL" id="ORZ21478.1"/>
    </source>
</evidence>
<dbReference type="InterPro" id="IPR000679">
    <property type="entry name" value="Znf_GATA"/>
</dbReference>
<feature type="compositionally biased region" description="Low complexity" evidence="5">
    <location>
        <begin position="309"/>
        <end position="323"/>
    </location>
</feature>
<dbReference type="Proteomes" id="UP000193560">
    <property type="component" value="Unassembled WGS sequence"/>
</dbReference>
<organism evidence="7 8">
    <name type="scientific">Absidia repens</name>
    <dbReference type="NCBI Taxonomy" id="90262"/>
    <lineage>
        <taxon>Eukaryota</taxon>
        <taxon>Fungi</taxon>
        <taxon>Fungi incertae sedis</taxon>
        <taxon>Mucoromycota</taxon>
        <taxon>Mucoromycotina</taxon>
        <taxon>Mucoromycetes</taxon>
        <taxon>Mucorales</taxon>
        <taxon>Cunninghamellaceae</taxon>
        <taxon>Absidia</taxon>
    </lineage>
</organism>
<feature type="region of interest" description="Disordered" evidence="5">
    <location>
        <begin position="92"/>
        <end position="127"/>
    </location>
</feature>
<feature type="compositionally biased region" description="Polar residues" evidence="5">
    <location>
        <begin position="324"/>
        <end position="361"/>
    </location>
</feature>
<accession>A0A1X2ISF8</accession>
<dbReference type="GO" id="GO:0043565">
    <property type="term" value="F:sequence-specific DNA binding"/>
    <property type="evidence" value="ECO:0007669"/>
    <property type="project" value="InterPro"/>
</dbReference>
<feature type="region of interest" description="Disordered" evidence="5">
    <location>
        <begin position="278"/>
        <end position="390"/>
    </location>
</feature>
<feature type="compositionally biased region" description="Polar residues" evidence="5">
    <location>
        <begin position="577"/>
        <end position="597"/>
    </location>
</feature>
<feature type="compositionally biased region" description="Acidic residues" evidence="5">
    <location>
        <begin position="522"/>
        <end position="540"/>
    </location>
</feature>
<evidence type="ECO:0000256" key="4">
    <source>
        <dbReference type="PROSITE-ProRule" id="PRU00094"/>
    </source>
</evidence>
<evidence type="ECO:0000256" key="5">
    <source>
        <dbReference type="SAM" id="MobiDB-lite"/>
    </source>
</evidence>
<evidence type="ECO:0000256" key="1">
    <source>
        <dbReference type="ARBA" id="ARBA00022723"/>
    </source>
</evidence>
<keyword evidence="2 4" id="KW-0863">Zinc-finger</keyword>
<comment type="caution">
    <text evidence="7">The sequence shown here is derived from an EMBL/GenBank/DDBJ whole genome shotgun (WGS) entry which is preliminary data.</text>
</comment>
<keyword evidence="8" id="KW-1185">Reference proteome</keyword>
<dbReference type="InterPro" id="IPR051140">
    <property type="entry name" value="GATA_TF"/>
</dbReference>
<dbReference type="OrthoDB" id="2162994at2759"/>
<dbReference type="GO" id="GO:0006355">
    <property type="term" value="P:regulation of DNA-templated transcription"/>
    <property type="evidence" value="ECO:0007669"/>
    <property type="project" value="InterPro"/>
</dbReference>
<dbReference type="AlphaFoldDB" id="A0A1X2ISF8"/>
<sequence length="690" mass="76116">MSTTTESTKVLDTTLQLETDDQSTSWLANIFRPFLMPFDGSSGEPESSDRFDWRFLGVSSLKSSTYGVSEVSFFQIIGSSLKQNSSLSVEAGEGESYTSSPSTTSRVSTQTNAGGVSKMEPQQYHSTKTNEAYTTSMSTNNTIVMALNTQVFKPSKRQLYYIFPCDAIVETVNETPPYESPPISRLLDNQQGYTDIPSSSLLLTVATDVKTEQPSISASTTNDESSITHLSLSGISQELYMMIKDSVAGFETAYGKMIQLMKFHTEGVSHRHAELLVVGGNNGTRSKKPTADPKTSRGKRKGSYQQRQTSPRTATAPAITPTTSNLSNKAKSASDSNTTSPKQPLSSPPMSSHVATTSSSAPIIPSGTASSTSAASHRHNSANGNGRKCHYCGSKSTPMWRRGPEGAGTLCNACGQSGSETALGSASTPAPTPTSTKSANGYSASKVLTTKEQKKRKQHDKRIKIKEQQQQRLKQHKPHSWQGNTMILDSMIVTDDEDEDDDDEEDDDNDDDQNGIDSSGFSDDDDFMGEYDDDDGEDEDERMNSNIVAARHLTIHEGQQHHHHQRHPYHDVMPTGLTPQPQSRSRSMTTSAANDYLQSHHHQQQLQQQQQQQQQQQHYQQNGWPMPNGFHHNQQQPYPYQQQPEEQQHRPRRHTTDISVLDQVPWGEFPLSMGVDAVEAATVLTLLKRS</sequence>
<feature type="region of interest" description="Disordered" evidence="5">
    <location>
        <begin position="557"/>
        <end position="654"/>
    </location>
</feature>
<name>A0A1X2ISF8_9FUNG</name>
<evidence type="ECO:0000256" key="2">
    <source>
        <dbReference type="ARBA" id="ARBA00022771"/>
    </source>
</evidence>
<feature type="compositionally biased region" description="Low complexity" evidence="5">
    <location>
        <begin position="425"/>
        <end position="439"/>
    </location>
</feature>
<dbReference type="Gene3D" id="3.30.50.10">
    <property type="entry name" value="Erythroid Transcription Factor GATA-1, subunit A"/>
    <property type="match status" value="1"/>
</dbReference>
<keyword evidence="3" id="KW-0862">Zinc</keyword>
<evidence type="ECO:0000313" key="8">
    <source>
        <dbReference type="Proteomes" id="UP000193560"/>
    </source>
</evidence>
<dbReference type="EMBL" id="MCGE01000005">
    <property type="protein sequence ID" value="ORZ21478.1"/>
    <property type="molecule type" value="Genomic_DNA"/>
</dbReference>
<reference evidence="7 8" key="1">
    <citation type="submission" date="2016-07" db="EMBL/GenBank/DDBJ databases">
        <title>Pervasive Adenine N6-methylation of Active Genes in Fungi.</title>
        <authorList>
            <consortium name="DOE Joint Genome Institute"/>
            <person name="Mondo S.J."/>
            <person name="Dannebaum R.O."/>
            <person name="Kuo R.C."/>
            <person name="Labutti K."/>
            <person name="Haridas S."/>
            <person name="Kuo A."/>
            <person name="Salamov A."/>
            <person name="Ahrendt S.R."/>
            <person name="Lipzen A."/>
            <person name="Sullivan W."/>
            <person name="Andreopoulos W.B."/>
            <person name="Clum A."/>
            <person name="Lindquist E."/>
            <person name="Daum C."/>
            <person name="Ramamoorthy G.K."/>
            <person name="Gryganskyi A."/>
            <person name="Culley D."/>
            <person name="Magnuson J.K."/>
            <person name="James T.Y."/>
            <person name="O'Malley M.A."/>
            <person name="Stajich J.E."/>
            <person name="Spatafora J.W."/>
            <person name="Visel A."/>
            <person name="Grigoriev I.V."/>
        </authorList>
    </citation>
    <scope>NUCLEOTIDE SEQUENCE [LARGE SCALE GENOMIC DNA]</scope>
    <source>
        <strain evidence="7 8">NRRL 1336</strain>
    </source>
</reference>
<feature type="compositionally biased region" description="Polar residues" evidence="5">
    <location>
        <begin position="440"/>
        <end position="450"/>
    </location>
</feature>
<feature type="compositionally biased region" description="Low complexity" evidence="5">
    <location>
        <begin position="366"/>
        <end position="375"/>
    </location>
</feature>
<evidence type="ECO:0000256" key="3">
    <source>
        <dbReference type="ARBA" id="ARBA00022833"/>
    </source>
</evidence>
<dbReference type="SUPFAM" id="SSF57716">
    <property type="entry name" value="Glucocorticoid receptor-like (DNA-binding domain)"/>
    <property type="match status" value="1"/>
</dbReference>
<keyword evidence="1" id="KW-0479">Metal-binding</keyword>
<dbReference type="InterPro" id="IPR013088">
    <property type="entry name" value="Znf_NHR/GATA"/>
</dbReference>
<feature type="compositionally biased region" description="Basic residues" evidence="5">
    <location>
        <begin position="453"/>
        <end position="464"/>
    </location>
</feature>